<proteinExistence type="predicted"/>
<name>B0WNX4_CULQU</name>
<feature type="transmembrane region" description="Helical" evidence="1">
    <location>
        <begin position="338"/>
        <end position="359"/>
    </location>
</feature>
<reference evidence="4" key="1">
    <citation type="submission" date="2007-03" db="EMBL/GenBank/DDBJ databases">
        <title>Annotation of Culex pipiens quinquefasciatus.</title>
        <authorList>
            <consortium name="The Broad Institute Genome Sequencing Platform"/>
            <person name="Atkinson P.W."/>
            <person name="Hemingway J."/>
            <person name="Christensen B.M."/>
            <person name="Higgs S."/>
            <person name="Kodira C."/>
            <person name="Hannick L."/>
            <person name="Megy K."/>
            <person name="O'Leary S."/>
            <person name="Pearson M."/>
            <person name="Haas B.J."/>
            <person name="Mauceli E."/>
            <person name="Wortman J.R."/>
            <person name="Lee N.H."/>
            <person name="Guigo R."/>
            <person name="Stanke M."/>
            <person name="Alvarado L."/>
            <person name="Amedeo P."/>
            <person name="Antoine C.H."/>
            <person name="Arensburger P."/>
            <person name="Bidwell S.L."/>
            <person name="Crawford M."/>
            <person name="Camaro F."/>
            <person name="Devon K."/>
            <person name="Engels R."/>
            <person name="Hammond M."/>
            <person name="Howarth C."/>
            <person name="Koehrsen M."/>
            <person name="Lawson D."/>
            <person name="Montgomery P."/>
            <person name="Nene V."/>
            <person name="Nusbaum C."/>
            <person name="Puiu D."/>
            <person name="Romero-Severson J."/>
            <person name="Severson D.W."/>
            <person name="Shumway M."/>
            <person name="Sisk P."/>
            <person name="Stolte C."/>
            <person name="Zeng Q."/>
            <person name="Eisenstadt E."/>
            <person name="Fraser-Liggett C."/>
            <person name="Strausberg R."/>
            <person name="Galagan J."/>
            <person name="Birren B."/>
            <person name="Collins F.H."/>
        </authorList>
    </citation>
    <scope>NUCLEOTIDE SEQUENCE [LARGE SCALE GENOMIC DNA]</scope>
    <source>
        <strain evidence="4">JHB</strain>
    </source>
</reference>
<evidence type="ECO:0000259" key="3">
    <source>
        <dbReference type="Pfam" id="PF01757"/>
    </source>
</evidence>
<dbReference type="InParanoid" id="B0WNX4"/>
<dbReference type="PANTHER" id="PTHR11161:SF22">
    <property type="entry name" value="ACYLTRANSFERASE 3 DOMAIN-CONTAINING PROTEIN-RELATED"/>
    <property type="match status" value="1"/>
</dbReference>
<dbReference type="Pfam" id="PF01757">
    <property type="entry name" value="Acyl_transf_3"/>
    <property type="match status" value="1"/>
</dbReference>
<feature type="transmembrane region" description="Helical" evidence="1">
    <location>
        <begin position="479"/>
        <end position="501"/>
    </location>
</feature>
<dbReference type="GO" id="GO:0016747">
    <property type="term" value="F:acyltransferase activity, transferring groups other than amino-acyl groups"/>
    <property type="evidence" value="ECO:0007669"/>
    <property type="project" value="InterPro"/>
</dbReference>
<feature type="transmembrane region" description="Helical" evidence="1">
    <location>
        <begin position="557"/>
        <end position="578"/>
    </location>
</feature>
<feature type="transmembrane region" description="Helical" evidence="1">
    <location>
        <begin position="273"/>
        <end position="293"/>
    </location>
</feature>
<dbReference type="eggNOG" id="KOG3700">
    <property type="taxonomic scope" value="Eukaryota"/>
</dbReference>
<evidence type="ECO:0000313" key="5">
    <source>
        <dbReference type="EnsemblMetazoa" id="CPIJ008753-PA"/>
    </source>
</evidence>
<dbReference type="HOGENOM" id="CLU_007874_5_0_1"/>
<sequence length="599" mass="69851">MSFGWLLVVGATLEVATGTIVPPLFDYDNLTQCREHYFSEAVFCYVKVITKADDPFRSIHDHKGTRLVQQFRRNLLEHAICVQDCEQEVVRLSYEEQKRLYYDEFPIEFRHMYNTLHWDDELQPYLQNYSKLINICVNNRLERRYNLTYHGYSKIEYCLSNAPAPGDETFSSILTNIYLDFAYIDGLRVVINFFILYGHCMMVPLNLPVENPEDAEACTIEVGSRYGTAIFAFAVQIFFTISGLLLMVNFLRDLHRHPKLEPGYFRTKIINRLIRLLPVYYFFLLVATVEAILPGVELGPLGYQVLVREQHICRNNWWINVLMINNLPFYDTQCMMHAWYLGADLQLFLLGVLILWMIWKFPDSVKGLFWALVMISIAVPVGILYHFGLESVMTSRHSESPFLFMYDPWLREIYQPSYNNINSLVGGMIAGYLYHLSRHGKLNLDESWFYYFMWGFSIPAFILSVLPINLFFVFDIPRWSILLHFVLFRNMIVAMVCLGYINCFRSPKGWIRRLLSTRIMTTMGKLCYSSYVIHVLVIRYLINLSPKMLHFSNEEVTTLTATTVGLSYLVSVPVYLCIEQPVGSVLKAWLIRSKSGKPV</sequence>
<dbReference type="Proteomes" id="UP000002320">
    <property type="component" value="Unassembled WGS sequence"/>
</dbReference>
<keyword evidence="1" id="KW-0472">Membrane</keyword>
<dbReference type="EnsemblMetazoa" id="CPIJ008753-RA">
    <property type="protein sequence ID" value="CPIJ008753-PA"/>
    <property type="gene ID" value="CPIJ008753"/>
</dbReference>
<keyword evidence="6" id="KW-1185">Reference proteome</keyword>
<organism>
    <name type="scientific">Culex quinquefasciatus</name>
    <name type="common">Southern house mosquito</name>
    <name type="synonym">Culex pungens</name>
    <dbReference type="NCBI Taxonomy" id="7176"/>
    <lineage>
        <taxon>Eukaryota</taxon>
        <taxon>Metazoa</taxon>
        <taxon>Ecdysozoa</taxon>
        <taxon>Arthropoda</taxon>
        <taxon>Hexapoda</taxon>
        <taxon>Insecta</taxon>
        <taxon>Pterygota</taxon>
        <taxon>Neoptera</taxon>
        <taxon>Endopterygota</taxon>
        <taxon>Diptera</taxon>
        <taxon>Nematocera</taxon>
        <taxon>Culicoidea</taxon>
        <taxon>Culicidae</taxon>
        <taxon>Culicinae</taxon>
        <taxon>Culicini</taxon>
        <taxon>Culex</taxon>
        <taxon>Culex</taxon>
    </lineage>
</organism>
<feature type="transmembrane region" description="Helical" evidence="1">
    <location>
        <begin position="229"/>
        <end position="252"/>
    </location>
</feature>
<evidence type="ECO:0000313" key="4">
    <source>
        <dbReference type="EMBL" id="EDS31993.1"/>
    </source>
</evidence>
<feature type="domain" description="Acyltransferase 3" evidence="3">
    <location>
        <begin position="182"/>
        <end position="571"/>
    </location>
</feature>
<keyword evidence="1" id="KW-0812">Transmembrane</keyword>
<keyword evidence="1" id="KW-1133">Transmembrane helix</keyword>
<reference evidence="5" key="2">
    <citation type="submission" date="2020-05" db="UniProtKB">
        <authorList>
            <consortium name="EnsemblMetazoa"/>
        </authorList>
    </citation>
    <scope>IDENTIFICATION</scope>
    <source>
        <strain evidence="5">JHB</strain>
    </source>
</reference>
<feature type="transmembrane region" description="Helical" evidence="1">
    <location>
        <begin position="417"/>
        <end position="436"/>
    </location>
</feature>
<feature type="transmembrane region" description="Helical" evidence="1">
    <location>
        <begin position="448"/>
        <end position="473"/>
    </location>
</feature>
<dbReference type="OrthoDB" id="10265389at2759"/>
<feature type="chain" id="PRO_5014566870" description="Acyltransferase 3 domain-containing protein" evidence="2">
    <location>
        <begin position="19"/>
        <end position="599"/>
    </location>
</feature>
<dbReference type="PANTHER" id="PTHR11161">
    <property type="entry name" value="O-ACYLTRANSFERASE"/>
    <property type="match status" value="1"/>
</dbReference>
<dbReference type="AlphaFoldDB" id="B0WNX4"/>
<evidence type="ECO:0000313" key="6">
    <source>
        <dbReference type="Proteomes" id="UP000002320"/>
    </source>
</evidence>
<feature type="signal peptide" evidence="2">
    <location>
        <begin position="1"/>
        <end position="18"/>
    </location>
</feature>
<dbReference type="EMBL" id="DS232017">
    <property type="protein sequence ID" value="EDS31993.1"/>
    <property type="molecule type" value="Genomic_DNA"/>
</dbReference>
<dbReference type="VEuPathDB" id="VectorBase:CPIJ008753"/>
<evidence type="ECO:0000256" key="1">
    <source>
        <dbReference type="SAM" id="Phobius"/>
    </source>
</evidence>
<feature type="transmembrane region" description="Helical" evidence="1">
    <location>
        <begin position="522"/>
        <end position="542"/>
    </location>
</feature>
<evidence type="ECO:0000256" key="2">
    <source>
        <dbReference type="SAM" id="SignalP"/>
    </source>
</evidence>
<dbReference type="InterPro" id="IPR002656">
    <property type="entry name" value="Acyl_transf_3_dom"/>
</dbReference>
<dbReference type="InterPro" id="IPR052728">
    <property type="entry name" value="O2_lipid_transport_reg"/>
</dbReference>
<feature type="transmembrane region" description="Helical" evidence="1">
    <location>
        <begin position="368"/>
        <end position="388"/>
    </location>
</feature>
<keyword evidence="2" id="KW-0732">Signal</keyword>
<accession>B0WNX4</accession>
<dbReference type="KEGG" id="cqu:CpipJ_CPIJ008753"/>
<dbReference type="VEuPathDB" id="VectorBase:CQUJHB015376"/>
<protein>
    <recommendedName>
        <fullName evidence="3">Acyltransferase 3 domain-containing protein</fullName>
    </recommendedName>
</protein>
<gene>
    <name evidence="5" type="primary">6041100</name>
    <name evidence="4" type="ORF">CpipJ_CPIJ008753</name>
</gene>